<dbReference type="GO" id="GO:0012505">
    <property type="term" value="C:endomembrane system"/>
    <property type="evidence" value="ECO:0007669"/>
    <property type="project" value="UniProtKB-SubCell"/>
</dbReference>
<gene>
    <name evidence="10" type="ORF">S01H4_52034</name>
</gene>
<evidence type="ECO:0000256" key="2">
    <source>
        <dbReference type="ARBA" id="ARBA00022448"/>
    </source>
</evidence>
<evidence type="ECO:0000256" key="5">
    <source>
        <dbReference type="ARBA" id="ARBA00022967"/>
    </source>
</evidence>
<dbReference type="Pfam" id="PF03030">
    <property type="entry name" value="H_PPase"/>
    <property type="match status" value="1"/>
</dbReference>
<evidence type="ECO:0000256" key="6">
    <source>
        <dbReference type="ARBA" id="ARBA00022989"/>
    </source>
</evidence>
<comment type="subcellular location">
    <subcellularLocation>
        <location evidence="1">Endomembrane system</location>
        <topology evidence="1">Multi-pass membrane protein</topology>
    </subcellularLocation>
</comment>
<evidence type="ECO:0000256" key="7">
    <source>
        <dbReference type="ARBA" id="ARBA00023065"/>
    </source>
</evidence>
<keyword evidence="4" id="KW-0460">Magnesium</keyword>
<evidence type="ECO:0000256" key="1">
    <source>
        <dbReference type="ARBA" id="ARBA00004127"/>
    </source>
</evidence>
<dbReference type="EMBL" id="BART01029685">
    <property type="protein sequence ID" value="GAH09654.1"/>
    <property type="molecule type" value="Genomic_DNA"/>
</dbReference>
<dbReference type="GO" id="GO:0016020">
    <property type="term" value="C:membrane"/>
    <property type="evidence" value="ECO:0007669"/>
    <property type="project" value="InterPro"/>
</dbReference>
<organism evidence="10">
    <name type="scientific">marine sediment metagenome</name>
    <dbReference type="NCBI Taxonomy" id="412755"/>
    <lineage>
        <taxon>unclassified sequences</taxon>
        <taxon>metagenomes</taxon>
        <taxon>ecological metagenomes</taxon>
    </lineage>
</organism>
<protein>
    <recommendedName>
        <fullName evidence="11">Sodium-translocating pyrophosphatase</fullName>
    </recommendedName>
</protein>
<evidence type="ECO:0000313" key="10">
    <source>
        <dbReference type="EMBL" id="GAH09654.1"/>
    </source>
</evidence>
<keyword evidence="5" id="KW-1278">Translocase</keyword>
<proteinExistence type="predicted"/>
<comment type="caution">
    <text evidence="10">The sequence shown here is derived from an EMBL/GenBank/DDBJ whole genome shotgun (WGS) entry which is preliminary data.</text>
</comment>
<keyword evidence="2" id="KW-0813">Transport</keyword>
<evidence type="ECO:0000256" key="4">
    <source>
        <dbReference type="ARBA" id="ARBA00022842"/>
    </source>
</evidence>
<name>X1DXK3_9ZZZZ</name>
<evidence type="ECO:0000256" key="3">
    <source>
        <dbReference type="ARBA" id="ARBA00022692"/>
    </source>
</evidence>
<feature type="transmembrane region" description="Helical" evidence="9">
    <location>
        <begin position="59"/>
        <end position="77"/>
    </location>
</feature>
<reference evidence="10" key="1">
    <citation type="journal article" date="2014" name="Front. Microbiol.">
        <title>High frequency of phylogenetically diverse reductive dehalogenase-homologous genes in deep subseafloor sedimentary metagenomes.</title>
        <authorList>
            <person name="Kawai M."/>
            <person name="Futagami T."/>
            <person name="Toyoda A."/>
            <person name="Takaki Y."/>
            <person name="Nishi S."/>
            <person name="Hori S."/>
            <person name="Arai W."/>
            <person name="Tsubouchi T."/>
            <person name="Morono Y."/>
            <person name="Uchiyama I."/>
            <person name="Ito T."/>
            <person name="Fujiyama A."/>
            <person name="Inagaki F."/>
            <person name="Takami H."/>
        </authorList>
    </citation>
    <scope>NUCLEOTIDE SEQUENCE</scope>
    <source>
        <strain evidence="10">Expedition CK06-06</strain>
    </source>
</reference>
<feature type="transmembrane region" description="Helical" evidence="9">
    <location>
        <begin position="6"/>
        <end position="28"/>
    </location>
</feature>
<keyword evidence="7" id="KW-0406">Ion transport</keyword>
<dbReference type="AlphaFoldDB" id="X1DXK3"/>
<evidence type="ECO:0000256" key="8">
    <source>
        <dbReference type="ARBA" id="ARBA00023136"/>
    </source>
</evidence>
<feature type="non-terminal residue" evidence="10">
    <location>
        <position position="94"/>
    </location>
</feature>
<dbReference type="InterPro" id="IPR004131">
    <property type="entry name" value="PPase-energised_H-pump"/>
</dbReference>
<keyword evidence="3 9" id="KW-0812">Transmembrane</keyword>
<dbReference type="GO" id="GO:0004427">
    <property type="term" value="F:inorganic diphosphate phosphatase activity"/>
    <property type="evidence" value="ECO:0007669"/>
    <property type="project" value="InterPro"/>
</dbReference>
<keyword evidence="6 9" id="KW-1133">Transmembrane helix</keyword>
<keyword evidence="8 9" id="KW-0472">Membrane</keyword>
<evidence type="ECO:0008006" key="11">
    <source>
        <dbReference type="Google" id="ProtNLM"/>
    </source>
</evidence>
<sequence length="94" mass="10475">MAVPIILIVALIAGIISIVLAVYFRYLVLKEDPGNERMQEVAGYIEEGAKTYIKVQYKVLGIFVGLLFIVMLFLPNLTNLGTLNWEQALAYLIG</sequence>
<accession>X1DXK3</accession>
<dbReference type="GO" id="GO:0009678">
    <property type="term" value="F:diphosphate hydrolysis-driven proton transmembrane transporter activity"/>
    <property type="evidence" value="ECO:0007669"/>
    <property type="project" value="InterPro"/>
</dbReference>
<evidence type="ECO:0000256" key="9">
    <source>
        <dbReference type="SAM" id="Phobius"/>
    </source>
</evidence>